<dbReference type="EMBL" id="AEPZ01000005">
    <property type="protein sequence ID" value="EFU82423.1"/>
    <property type="molecule type" value="Genomic_DNA"/>
</dbReference>
<accession>E6M387</accession>
<reference evidence="2 3" key="1">
    <citation type="submission" date="2010-12" db="EMBL/GenBank/DDBJ databases">
        <authorList>
            <person name="Muzny D."/>
            <person name="Qin X."/>
            <person name="Deng J."/>
            <person name="Jiang H."/>
            <person name="Liu Y."/>
            <person name="Qu J."/>
            <person name="Song X.-Z."/>
            <person name="Zhang L."/>
            <person name="Thornton R."/>
            <person name="Coyle M."/>
            <person name="Francisco L."/>
            <person name="Jackson L."/>
            <person name="Javaid M."/>
            <person name="Korchina V."/>
            <person name="Kovar C."/>
            <person name="Mata R."/>
            <person name="Mathew T."/>
            <person name="Ngo R."/>
            <person name="Nguyen L."/>
            <person name="Nguyen N."/>
            <person name="Okwuonu G."/>
            <person name="Ongeri F."/>
            <person name="Pham C."/>
            <person name="Simmons D."/>
            <person name="Wilczek-Boney K."/>
            <person name="Hale W."/>
            <person name="Jakkamsetti A."/>
            <person name="Pham P."/>
            <person name="Ruth R."/>
            <person name="San Lucas F."/>
            <person name="Warren J."/>
            <person name="Zhang J."/>
            <person name="Zhao Z."/>
            <person name="Zhou C."/>
            <person name="Zhu D."/>
            <person name="Lee S."/>
            <person name="Bess C."/>
            <person name="Blankenburg K."/>
            <person name="Forbes L."/>
            <person name="Fu Q."/>
            <person name="Gubbala S."/>
            <person name="Hirani K."/>
            <person name="Jayaseelan J.C."/>
            <person name="Lara F."/>
            <person name="Munidasa M."/>
            <person name="Palculict T."/>
            <person name="Patil S."/>
            <person name="Pu L.-L."/>
            <person name="Saada N."/>
            <person name="Tang L."/>
            <person name="Weissenberger G."/>
            <person name="Zhu Y."/>
            <person name="Hemphill L."/>
            <person name="Shang Y."/>
            <person name="Youmans B."/>
            <person name="Ayvaz T."/>
            <person name="Ross M."/>
            <person name="Santibanez J."/>
            <person name="Aqrawi P."/>
            <person name="Gross S."/>
            <person name="Joshi V."/>
            <person name="Fowler G."/>
            <person name="Nazareth L."/>
            <person name="Reid J."/>
            <person name="Worley K."/>
            <person name="Petrosino J."/>
            <person name="Highlander S."/>
            <person name="Gibbs R."/>
        </authorList>
    </citation>
    <scope>NUCLEOTIDE SEQUENCE [LARGE SCALE GENOMIC DNA]</scope>
    <source>
        <strain evidence="2 3">ATCC 35242</strain>
    </source>
</reference>
<dbReference type="AlphaFoldDB" id="E6M387"/>
<dbReference type="HOGENOM" id="CLU_120418_0_0_11"/>
<dbReference type="RefSeq" id="WP_004010764.1">
    <property type="nucleotide sequence ID" value="NZ_GL622346.1"/>
</dbReference>
<evidence type="ECO:0000313" key="2">
    <source>
        <dbReference type="EMBL" id="EFU82423.1"/>
    </source>
</evidence>
<keyword evidence="1" id="KW-0472">Membrane</keyword>
<name>E6M387_9ACTO</name>
<proteinExistence type="predicted"/>
<feature type="transmembrane region" description="Helical" evidence="1">
    <location>
        <begin position="109"/>
        <end position="126"/>
    </location>
</feature>
<keyword evidence="3" id="KW-1185">Reference proteome</keyword>
<comment type="caution">
    <text evidence="2">The sequence shown here is derived from an EMBL/GenBank/DDBJ whole genome shotgun (WGS) entry which is preliminary data.</text>
</comment>
<keyword evidence="1" id="KW-1133">Transmembrane helix</keyword>
<dbReference type="Pfam" id="PF22765">
    <property type="entry name" value="DUF7010"/>
    <property type="match status" value="1"/>
</dbReference>
<keyword evidence="1" id="KW-0812">Transmembrane</keyword>
<feature type="transmembrane region" description="Helical" evidence="1">
    <location>
        <begin position="157"/>
        <end position="175"/>
    </location>
</feature>
<feature type="transmembrane region" description="Helical" evidence="1">
    <location>
        <begin position="49"/>
        <end position="69"/>
    </location>
</feature>
<evidence type="ECO:0000256" key="1">
    <source>
        <dbReference type="SAM" id="Phobius"/>
    </source>
</evidence>
<gene>
    <name evidence="2" type="ORF">HMPREF0576_0792</name>
</gene>
<sequence>MEEKMVDELRKEIAIQQKKGLAFIMASVIIWLLIVLVSSLDINMDMKNLLVFCCSCPLLPLAWLIGKLIKVDIFSKQNPLGQLGFIFTLNQMIYLLIVMWVFSAVPEKMIMVYAMVFGAHLFPYSWLYQSKGYTIAAISIPMISLILGCALNGTTVAVAACIIEIVFACVLHMELKKMGDNYNKSQVVELSKDQVSIK</sequence>
<evidence type="ECO:0000313" key="3">
    <source>
        <dbReference type="Proteomes" id="UP000003343"/>
    </source>
</evidence>
<dbReference type="InterPro" id="IPR053824">
    <property type="entry name" value="DUF7010"/>
</dbReference>
<protein>
    <submittedName>
        <fullName evidence="2">Uncharacterized protein</fullName>
    </submittedName>
</protein>
<organism evidence="2 3">
    <name type="scientific">Mobiluncus holmesii ATCC 35242</name>
    <dbReference type="NCBI Taxonomy" id="887899"/>
    <lineage>
        <taxon>Bacteria</taxon>
        <taxon>Bacillati</taxon>
        <taxon>Actinomycetota</taxon>
        <taxon>Actinomycetes</taxon>
        <taxon>Actinomycetales</taxon>
        <taxon>Actinomycetaceae</taxon>
        <taxon>Mobiluncus</taxon>
    </lineage>
</organism>
<feature type="transmembrane region" description="Helical" evidence="1">
    <location>
        <begin position="81"/>
        <end position="103"/>
    </location>
</feature>
<feature type="transmembrane region" description="Helical" evidence="1">
    <location>
        <begin position="20"/>
        <end position="37"/>
    </location>
</feature>
<dbReference type="Proteomes" id="UP000003343">
    <property type="component" value="Unassembled WGS sequence"/>
</dbReference>